<dbReference type="SUPFAM" id="SSF52540">
    <property type="entry name" value="P-loop containing nucleoside triphosphate hydrolases"/>
    <property type="match status" value="1"/>
</dbReference>
<dbReference type="GO" id="GO:0005524">
    <property type="term" value="F:ATP binding"/>
    <property type="evidence" value="ECO:0007669"/>
    <property type="project" value="UniProtKB-KW"/>
</dbReference>
<dbReference type="PANTHER" id="PTHR43581">
    <property type="entry name" value="ATP/GTP PHOSPHATASE"/>
    <property type="match status" value="1"/>
</dbReference>
<sequence>MSQKVKSIFIKNFFDSGNVYWDLKDVNVLVGKNGSGKSTILQLIKSTVRDEYDYEVLSRCAGVQVYFESQNKSLENIFFSPELLSEKYTNAYVEGNFSKLKYNILYNENPIKITGPVVNDQINDINNKIIKNEFDFFNGDTFKDTNGNINDEKLEKAFKVYFKESFKNDTVIKDINKLINTNKVKLNVEYISTINMTANSISNIQKSDGSFASFLDYEIIEEFNKILLSENSKEYTKKLIDSLNSMFKESNKNVFIKNNKLYFSIGNGKNIEYRSLSSGERQLIYIFIKVLNALENNALILMDEPEISLHLSWQEKLITEIRNLNNKSQIIIVTHSPAILMNGWMDSFVDIKNIIRI</sequence>
<comment type="caution">
    <text evidence="2">The sequence shown here is derived from an EMBL/GenBank/DDBJ whole genome shotgun (WGS) entry which is preliminary data.</text>
</comment>
<dbReference type="EMBL" id="JAHWXT010000004">
    <property type="protein sequence ID" value="MCF0265468.1"/>
    <property type="molecule type" value="Genomic_DNA"/>
</dbReference>
<dbReference type="InterPro" id="IPR051396">
    <property type="entry name" value="Bact_Antivir_Def_Nuclease"/>
</dbReference>
<dbReference type="Gene3D" id="3.40.50.300">
    <property type="entry name" value="P-loop containing nucleotide triphosphate hydrolases"/>
    <property type="match status" value="1"/>
</dbReference>
<dbReference type="RefSeq" id="WP_234623643.1">
    <property type="nucleotide sequence ID" value="NZ_JAHWXT010000004.1"/>
</dbReference>
<reference evidence="2" key="1">
    <citation type="submission" date="2021-07" db="EMBL/GenBank/DDBJ databases">
        <authorList>
            <person name="Fernandez M."/>
            <person name="Pereira P."/>
            <person name="Torres Tejerizo G.A."/>
            <person name="Gonzalez P."/>
            <person name="Agostini E."/>
        </authorList>
    </citation>
    <scope>NUCLEOTIDE SEQUENCE</scope>
    <source>
        <strain evidence="2">SFC 500-1A</strain>
    </source>
</reference>
<evidence type="ECO:0000259" key="1">
    <source>
        <dbReference type="Pfam" id="PF13304"/>
    </source>
</evidence>
<dbReference type="Proteomes" id="UP000887320">
    <property type="component" value="Unassembled WGS sequence"/>
</dbReference>
<keyword evidence="2" id="KW-0067">ATP-binding</keyword>
<evidence type="ECO:0000313" key="2">
    <source>
        <dbReference type="EMBL" id="MCF0265468.1"/>
    </source>
</evidence>
<evidence type="ECO:0000313" key="3">
    <source>
        <dbReference type="Proteomes" id="UP000887320"/>
    </source>
</evidence>
<dbReference type="PANTHER" id="PTHR43581:SF2">
    <property type="entry name" value="EXCINUCLEASE ATPASE SUBUNIT"/>
    <property type="match status" value="1"/>
</dbReference>
<dbReference type="PIRSF" id="PIRSF029347">
    <property type="entry name" value="RecF"/>
    <property type="match status" value="1"/>
</dbReference>
<gene>
    <name evidence="2" type="ORF">KW868_13510</name>
</gene>
<dbReference type="AlphaFoldDB" id="A0A8X8GM69"/>
<dbReference type="InterPro" id="IPR003959">
    <property type="entry name" value="ATPase_AAA_core"/>
</dbReference>
<keyword evidence="2" id="KW-0547">Nucleotide-binding</keyword>
<dbReference type="InterPro" id="IPR014555">
    <property type="entry name" value="RecF-like"/>
</dbReference>
<feature type="domain" description="ATPase AAA-type core" evidence="1">
    <location>
        <begin position="26"/>
        <end position="340"/>
    </location>
</feature>
<proteinExistence type="predicted"/>
<accession>A0A8X8GM69</accession>
<name>A0A8X8GM69_ACIGI</name>
<dbReference type="Pfam" id="PF13304">
    <property type="entry name" value="AAA_21"/>
    <property type="match status" value="1"/>
</dbReference>
<dbReference type="InterPro" id="IPR027417">
    <property type="entry name" value="P-loop_NTPase"/>
</dbReference>
<protein>
    <submittedName>
        <fullName evidence="2">ATP-binding protein</fullName>
    </submittedName>
</protein>
<organism evidence="2 3">
    <name type="scientific">Acinetobacter guillouiae</name>
    <name type="common">Acinetobacter genomosp. 11</name>
    <dbReference type="NCBI Taxonomy" id="106649"/>
    <lineage>
        <taxon>Bacteria</taxon>
        <taxon>Pseudomonadati</taxon>
        <taxon>Pseudomonadota</taxon>
        <taxon>Gammaproteobacteria</taxon>
        <taxon>Moraxellales</taxon>
        <taxon>Moraxellaceae</taxon>
        <taxon>Acinetobacter</taxon>
    </lineage>
</organism>